<dbReference type="InterPro" id="IPR051268">
    <property type="entry name" value="Type-I_R_enzyme_R_subunit"/>
</dbReference>
<dbReference type="Gene3D" id="3.90.1570.50">
    <property type="match status" value="1"/>
</dbReference>
<keyword evidence="5" id="KW-0547">Nucleotide-binding</keyword>
<evidence type="ECO:0000256" key="8">
    <source>
        <dbReference type="ARBA" id="ARBA00022801"/>
    </source>
</evidence>
<evidence type="ECO:0000259" key="12">
    <source>
        <dbReference type="Pfam" id="PF04313"/>
    </source>
</evidence>
<evidence type="ECO:0000256" key="4">
    <source>
        <dbReference type="ARBA" id="ARBA00022722"/>
    </source>
</evidence>
<dbReference type="InterPro" id="IPR011335">
    <property type="entry name" value="Restrct_endonuc-II-like"/>
</dbReference>
<proteinExistence type="inferred from homology"/>
<dbReference type="CDD" id="cd01038">
    <property type="entry name" value="Endonuclease_DUF559"/>
    <property type="match status" value="1"/>
</dbReference>
<dbReference type="InterPro" id="IPR047216">
    <property type="entry name" value="Endonuclease_DUF559_bact"/>
</dbReference>
<evidence type="ECO:0000256" key="6">
    <source>
        <dbReference type="ARBA" id="ARBA00022747"/>
    </source>
</evidence>
<dbReference type="PANTHER" id="PTHR30195">
    <property type="entry name" value="TYPE I SITE-SPECIFIC DEOXYRIBONUCLEASE PROTEIN SUBUNIT M AND R"/>
    <property type="match status" value="1"/>
</dbReference>
<dbReference type="EMBL" id="JACJQB010000017">
    <property type="protein sequence ID" value="MBD2188539.1"/>
    <property type="molecule type" value="Genomic_DNA"/>
</dbReference>
<dbReference type="Gene3D" id="3.40.960.10">
    <property type="entry name" value="VSR Endonuclease"/>
    <property type="match status" value="1"/>
</dbReference>
<keyword evidence="7" id="KW-0255">Endonuclease</keyword>
<comment type="catalytic activity">
    <reaction evidence="1">
        <text>Endonucleolytic cleavage of DNA to give random double-stranded fragments with terminal 5'-phosphates, ATP is simultaneously hydrolyzed.</text>
        <dbReference type="EC" id="3.1.21.3"/>
    </reaction>
</comment>
<sequence>MKSTLTEDEIEQYQLQLLQNLGYVYHHGYDLQPTDSPSPTGRGARGEGERENFGEIVLKDRLQQAIYHLNPTIPADALNQAQREIFNIASSDLLNNNEIFHKYLTEGITVEYQKDGETRGEPVNLINWHNIDNNEFLVVNQFTAIEDNHNRRPDLVIFINGLPLVVIELKNAVDEKANLRAAYNQLQTYKREIPSLFTYNALLVISDGLSARAGSLTADFNRFSAWKVPSPNPSQREGDKNLEVPLPLGEGFRERAELEILTTGLLNKQTLLDLIRHFTVFEKTRSEDLNTGIVSITTIKKIAAYHQYYAVNKAVESIIKACGFPSPSPSQREGDKKNSLEVPRPEGEGFRERAESIEDLGYKGGLEITTLLEQVRELRKNQTSAERVFWEIVRTKRFLGLKFRRQHQLGNYIVDFYCHDRKIVIELDGEIHNQPEQQQRDRQRSEYLKSLGLTVLRFTNQEIFQNLETVLQNLLISCPPLPLGEGLREKAICPPRPLGEGLGERATLAKAA</sequence>
<feature type="region of interest" description="Disordered" evidence="11">
    <location>
        <begin position="326"/>
        <end position="350"/>
    </location>
</feature>
<dbReference type="EC" id="3.1.21.3" evidence="3"/>
<organism evidence="14 15">
    <name type="scientific">Pseudanabaena mucicola FACHB-723</name>
    <dbReference type="NCBI Taxonomy" id="2692860"/>
    <lineage>
        <taxon>Bacteria</taxon>
        <taxon>Bacillati</taxon>
        <taxon>Cyanobacteriota</taxon>
        <taxon>Cyanophyceae</taxon>
        <taxon>Pseudanabaenales</taxon>
        <taxon>Pseudanabaenaceae</taxon>
        <taxon>Pseudanabaena</taxon>
    </lineage>
</organism>
<comment type="caution">
    <text evidence="14">The sequence shown here is derived from an EMBL/GenBank/DDBJ whole genome shotgun (WGS) entry which is preliminary data.</text>
</comment>
<dbReference type="Pfam" id="PF04480">
    <property type="entry name" value="DUF559"/>
    <property type="match status" value="1"/>
</dbReference>
<evidence type="ECO:0000256" key="3">
    <source>
        <dbReference type="ARBA" id="ARBA00012654"/>
    </source>
</evidence>
<evidence type="ECO:0000313" key="14">
    <source>
        <dbReference type="EMBL" id="MBD2188539.1"/>
    </source>
</evidence>
<keyword evidence="4" id="KW-0540">Nuclease</keyword>
<name>A0ABR7ZXM2_9CYAN</name>
<accession>A0ABR7ZXM2</accession>
<feature type="compositionally biased region" description="Basic and acidic residues" evidence="11">
    <location>
        <begin position="332"/>
        <end position="350"/>
    </location>
</feature>
<dbReference type="PANTHER" id="PTHR30195:SF15">
    <property type="entry name" value="TYPE I RESTRICTION ENZYME HINDI ENDONUCLEASE SUBUNIT"/>
    <property type="match status" value="1"/>
</dbReference>
<keyword evidence="9" id="KW-0067">ATP-binding</keyword>
<evidence type="ECO:0000259" key="13">
    <source>
        <dbReference type="Pfam" id="PF04480"/>
    </source>
</evidence>
<evidence type="ECO:0000256" key="1">
    <source>
        <dbReference type="ARBA" id="ARBA00000851"/>
    </source>
</evidence>
<dbReference type="InterPro" id="IPR007569">
    <property type="entry name" value="DUF559"/>
</dbReference>
<protein>
    <recommendedName>
        <fullName evidence="3">type I site-specific deoxyribonuclease</fullName>
        <ecNumber evidence="3">3.1.21.3</ecNumber>
    </recommendedName>
</protein>
<dbReference type="CDD" id="cd22332">
    <property type="entry name" value="HsdR_N"/>
    <property type="match status" value="1"/>
</dbReference>
<evidence type="ECO:0000256" key="7">
    <source>
        <dbReference type="ARBA" id="ARBA00022759"/>
    </source>
</evidence>
<comment type="similarity">
    <text evidence="2">Belongs to the HsdR family.</text>
</comment>
<keyword evidence="8" id="KW-0378">Hydrolase</keyword>
<gene>
    <name evidence="14" type="ORF">H6F41_10320</name>
</gene>
<dbReference type="InterPro" id="IPR007409">
    <property type="entry name" value="Restrct_endonuc_type1_HsdR_N"/>
</dbReference>
<reference evidence="14 15" key="1">
    <citation type="journal article" date="2020" name="ISME J.">
        <title>Comparative genomics reveals insights into cyanobacterial evolution and habitat adaptation.</title>
        <authorList>
            <person name="Chen M.Y."/>
            <person name="Teng W.K."/>
            <person name="Zhao L."/>
            <person name="Hu C.X."/>
            <person name="Zhou Y.K."/>
            <person name="Han B.P."/>
            <person name="Song L.R."/>
            <person name="Shu W.S."/>
        </authorList>
    </citation>
    <scope>NUCLEOTIDE SEQUENCE [LARGE SCALE GENOMIC DNA]</scope>
    <source>
        <strain evidence="14 15">FACHB-723</strain>
    </source>
</reference>
<feature type="region of interest" description="Disordered" evidence="11">
    <location>
        <begin position="29"/>
        <end position="50"/>
    </location>
</feature>
<evidence type="ECO:0000256" key="5">
    <source>
        <dbReference type="ARBA" id="ARBA00022741"/>
    </source>
</evidence>
<keyword evidence="15" id="KW-1185">Reference proteome</keyword>
<evidence type="ECO:0000256" key="11">
    <source>
        <dbReference type="SAM" id="MobiDB-lite"/>
    </source>
</evidence>
<evidence type="ECO:0000313" key="15">
    <source>
        <dbReference type="Proteomes" id="UP000642094"/>
    </source>
</evidence>
<feature type="domain" description="DUF559" evidence="13">
    <location>
        <begin position="373"/>
        <end position="476"/>
    </location>
</feature>
<keyword evidence="6" id="KW-0680">Restriction system</keyword>
<dbReference type="Pfam" id="PF04313">
    <property type="entry name" value="HSDR_N"/>
    <property type="match status" value="1"/>
</dbReference>
<evidence type="ECO:0000256" key="2">
    <source>
        <dbReference type="ARBA" id="ARBA00008598"/>
    </source>
</evidence>
<evidence type="ECO:0000256" key="10">
    <source>
        <dbReference type="ARBA" id="ARBA00023125"/>
    </source>
</evidence>
<dbReference type="Proteomes" id="UP000642094">
    <property type="component" value="Unassembled WGS sequence"/>
</dbReference>
<evidence type="ECO:0000256" key="9">
    <source>
        <dbReference type="ARBA" id="ARBA00022840"/>
    </source>
</evidence>
<dbReference type="SUPFAM" id="SSF52980">
    <property type="entry name" value="Restriction endonuclease-like"/>
    <property type="match status" value="1"/>
</dbReference>
<keyword evidence="10" id="KW-0238">DNA-binding</keyword>
<feature type="domain" description="Restriction endonuclease type I HsdR N-terminal" evidence="12">
    <location>
        <begin position="5"/>
        <end position="222"/>
    </location>
</feature>